<dbReference type="Gene3D" id="3.40.570.10">
    <property type="entry name" value="Extracellular Endonuclease, subunit A"/>
    <property type="match status" value="1"/>
</dbReference>
<evidence type="ECO:0000256" key="2">
    <source>
        <dbReference type="SAM" id="SignalP"/>
    </source>
</evidence>
<dbReference type="KEGG" id="slx:SLAV_38370"/>
<dbReference type="InterPro" id="IPR044927">
    <property type="entry name" value="Endonuclea_NS_2"/>
</dbReference>
<dbReference type="EMBL" id="CP024985">
    <property type="protein sequence ID" value="ATZ29438.1"/>
    <property type="molecule type" value="Genomic_DNA"/>
</dbReference>
<name>A0A2K8PSJ8_STRLA</name>
<feature type="chain" id="PRO_5038225799" description="Type VII secretion system protein EssD-like domain-containing protein" evidence="2">
    <location>
        <begin position="45"/>
        <end position="968"/>
    </location>
</feature>
<dbReference type="SUPFAM" id="SSF50965">
    <property type="entry name" value="Galactose oxidase, central domain"/>
    <property type="match status" value="3"/>
</dbReference>
<dbReference type="Proteomes" id="UP000231791">
    <property type="component" value="Chromosome"/>
</dbReference>
<gene>
    <name evidence="4" type="ORF">SLAV_01020</name>
    <name evidence="5" type="ORF">SLAV_38370</name>
</gene>
<accession>A0A2K8PSJ8</accession>
<dbReference type="InterPro" id="IPR011043">
    <property type="entry name" value="Gal_Oxase/kelch_b-propeller"/>
</dbReference>
<proteinExistence type="predicted"/>
<dbReference type="InterPro" id="IPR044929">
    <property type="entry name" value="DNA/RNA_non-sp_Endonuclease_sf"/>
</dbReference>
<evidence type="ECO:0000313" key="5">
    <source>
        <dbReference type="EMBL" id="ATZ29438.1"/>
    </source>
</evidence>
<dbReference type="SMART" id="SM00706">
    <property type="entry name" value="TECPR"/>
    <property type="match status" value="12"/>
</dbReference>
<feature type="signal peptide" evidence="2">
    <location>
        <begin position="1"/>
        <end position="44"/>
    </location>
</feature>
<feature type="domain" description="Type VII secretion system protein EssD-like" evidence="3">
    <location>
        <begin position="826"/>
        <end position="918"/>
    </location>
</feature>
<reference evidence="5 6" key="1">
    <citation type="submission" date="2017-11" db="EMBL/GenBank/DDBJ databases">
        <title>Complete genome sequence of Streptomyces lavendulae subsp. lavendulae CCM 3239 (formerly 'Streptomyces aureofaciens CCM 3239'), the producer of the angucycline-type antibiotic auricin.</title>
        <authorList>
            <person name="Busche T."/>
            <person name="Novakova R."/>
            <person name="Al'Dilaimi A."/>
            <person name="Homerova D."/>
            <person name="Feckova L."/>
            <person name="Rezuchova B."/>
            <person name="Mingyar E."/>
            <person name="Csolleiova D."/>
            <person name="Bekeova C."/>
            <person name="Winkler A."/>
            <person name="Sevcikova B."/>
            <person name="Kalinowski J."/>
            <person name="Kormanec J."/>
            <person name="Ruckert C."/>
        </authorList>
    </citation>
    <scope>NUCLEOTIDE SEQUENCE [LARGE SCALE GENOMIC DNA]</scope>
    <source>
        <strain evidence="5 6">CCM 3239</strain>
    </source>
</reference>
<dbReference type="Pfam" id="PF13930">
    <property type="entry name" value="Endonuclea_NS_2"/>
    <property type="match status" value="1"/>
</dbReference>
<evidence type="ECO:0000313" key="6">
    <source>
        <dbReference type="Proteomes" id="UP000231791"/>
    </source>
</evidence>
<keyword evidence="2" id="KW-0732">Signal</keyword>
<dbReference type="InterPro" id="IPR006624">
    <property type="entry name" value="Beta-propeller_rpt_TECPR"/>
</dbReference>
<protein>
    <recommendedName>
        <fullName evidence="3">Type VII secretion system protein EssD-like domain-containing protein</fullName>
    </recommendedName>
</protein>
<evidence type="ECO:0000259" key="3">
    <source>
        <dbReference type="Pfam" id="PF13930"/>
    </source>
</evidence>
<organism evidence="5 6">
    <name type="scientific">Streptomyces lavendulae subsp. lavendulae</name>
    <dbReference type="NCBI Taxonomy" id="58340"/>
    <lineage>
        <taxon>Bacteria</taxon>
        <taxon>Bacillati</taxon>
        <taxon>Actinomycetota</taxon>
        <taxon>Actinomycetes</taxon>
        <taxon>Kitasatosporales</taxon>
        <taxon>Streptomycetaceae</taxon>
        <taxon>Streptomyces</taxon>
    </lineage>
</organism>
<sequence>MAHLLSRNRTKPGPGTPPARLRRIGVLLAGAITAGLLSAAPASADPAPAAPITLVSVTATADDQLYALAADHTAVYRWNGKGTDWTKVGGPAQDLYVGGAGLFATSLGSGALNKYNGQPGDWSQIGGAGADFAVTGDHLYGLNPDRSAVYEWNGTGTDWTRIGGPAQDLEAGGAGLFATSPDGKLHKYNGQPDTWSEIGGAGADFAVTSDHLYGLNPDRTAVYEWNGKGTDWTKVGGPAQDLHAGGAGLFATSPDDKLHKYDRRADTWTEIGNAGKAFAVGSTRLYGLASDGNSVHRWSGQGADWTALGAPSAPGAPVPQAADPSPEPQSAPPGMGSEAQDGAEAESVPEAGSPSSVRGALSDIAGPELSVTAKGDLYALAPDHGSVWKHEGDNHWTKIGGPAESVHAGRLGVFARHPDTGAIYRYDGEIGRWSQIGDASADLEVTGDHLYRLSSDRSAVFEWSGQGTDWTKIGGPADQLYAGGAGLFATRPDTGHLYQYNGTPDHWTEIGTPGAAFAVSDEHLYGLSPDRSAVFEWSGQGTDWTKIGGPADQLYAGGAGLFATRPDTGHLYQYNGTPDHWTEIGTPGAAFAVSGEHLYGLSPDRSAVFERTSGDNWQYRGGPSEALQAVRDEDTLRELRGDDYVRQYRQASILADTKLMEWLAQNGAGILLELLGVKDIEKCLSAPGKEKIKPCLLAAANFSTVITAVRKADKVQDAIKTVAVGLPRFRSEVVAARNVVVQAREILDRNAKDLADDFTVNKPDRADCRRNGAGWLDLGTRDVAHGSRATAMNACLDTAYLTAHAQRGSPTTAAVRPPGYNWATATAGYLRIKDIPQRINNCHLLGKQLTGSGEDLDNLVTCSRAANAQVKGDEGFANDMKALEGEVKKAVDAGQVVRYQVTPVYSGPRTVPVKLEISAVGMYPDGRPGGVLIKRAVENKLFQPQTQKWHNLGLWVMNGKAVPTGNTP</sequence>
<keyword evidence="6" id="KW-1185">Reference proteome</keyword>
<dbReference type="RefSeq" id="WP_100660740.1">
    <property type="nucleotide sequence ID" value="NZ_CP024985.1"/>
</dbReference>
<feature type="region of interest" description="Disordered" evidence="1">
    <location>
        <begin position="303"/>
        <end position="361"/>
    </location>
</feature>
<dbReference type="KEGG" id="slx:SLAV_01020"/>
<evidence type="ECO:0000313" key="4">
    <source>
        <dbReference type="EMBL" id="ATZ22133.1"/>
    </source>
</evidence>
<dbReference type="EMBL" id="CP024985">
    <property type="protein sequence ID" value="ATZ22133.1"/>
    <property type="molecule type" value="Genomic_DNA"/>
</dbReference>
<evidence type="ECO:0000256" key="1">
    <source>
        <dbReference type="SAM" id="MobiDB-lite"/>
    </source>
</evidence>
<dbReference type="AlphaFoldDB" id="A0A2K8PSJ8"/>
<dbReference type="GeneID" id="49388613"/>